<organism evidence="2 3">
    <name type="scientific">Sphaerochaeta halotolerans</name>
    <dbReference type="NCBI Taxonomy" id="2293840"/>
    <lineage>
        <taxon>Bacteria</taxon>
        <taxon>Pseudomonadati</taxon>
        <taxon>Spirochaetota</taxon>
        <taxon>Spirochaetia</taxon>
        <taxon>Spirochaetales</taxon>
        <taxon>Sphaerochaetaceae</taxon>
        <taxon>Sphaerochaeta</taxon>
    </lineage>
</organism>
<keyword evidence="3" id="KW-1185">Reference proteome</keyword>
<protein>
    <submittedName>
        <fullName evidence="2">RidA family protein</fullName>
    </submittedName>
</protein>
<evidence type="ECO:0000256" key="1">
    <source>
        <dbReference type="ARBA" id="ARBA00010552"/>
    </source>
</evidence>
<dbReference type="FunFam" id="3.30.1330.40:FF:000001">
    <property type="entry name" value="L-PSP family endoribonuclease"/>
    <property type="match status" value="1"/>
</dbReference>
<dbReference type="GO" id="GO:0019239">
    <property type="term" value="F:deaminase activity"/>
    <property type="evidence" value="ECO:0007669"/>
    <property type="project" value="TreeGrafter"/>
</dbReference>
<gene>
    <name evidence="2" type="ORF">DYP60_04465</name>
</gene>
<dbReference type="Gene3D" id="3.30.1330.40">
    <property type="entry name" value="RutC-like"/>
    <property type="match status" value="1"/>
</dbReference>
<comment type="caution">
    <text evidence="2">The sequence shown here is derived from an EMBL/GenBank/DDBJ whole genome shotgun (WGS) entry which is preliminary data.</text>
</comment>
<evidence type="ECO:0000313" key="3">
    <source>
        <dbReference type="Proteomes" id="UP000264002"/>
    </source>
</evidence>
<reference evidence="2 3" key="2">
    <citation type="submission" date="2018-09" db="EMBL/GenBank/DDBJ databases">
        <title>Genome of Sphaerochaeta halotolerans strain 4-11.</title>
        <authorList>
            <person name="Nazina T.N."/>
            <person name="Sokolova D.S."/>
        </authorList>
    </citation>
    <scope>NUCLEOTIDE SEQUENCE [LARGE SCALE GENOMIC DNA]</scope>
    <source>
        <strain evidence="2 3">4-11</strain>
    </source>
</reference>
<sequence>MMFQLEKTQVSTANAPAAIGPYSQAVVAGPFVFTSGQLPVDPKTNELVGGDAANQAKQVFENLKAVLAEAGTDLSKVVKATVFLKNMDDFGAVNEVYASYFEEGILPARSAVQVAKLPKDVSVEIEMIALV</sequence>
<dbReference type="GO" id="GO:0005829">
    <property type="term" value="C:cytosol"/>
    <property type="evidence" value="ECO:0007669"/>
    <property type="project" value="TreeGrafter"/>
</dbReference>
<evidence type="ECO:0000313" key="2">
    <source>
        <dbReference type="EMBL" id="RFU95278.1"/>
    </source>
</evidence>
<reference evidence="3" key="1">
    <citation type="submission" date="2018-08" db="EMBL/GenBank/DDBJ databases">
        <authorList>
            <person name="Grouzdev D.S."/>
            <person name="Krutkina M.S."/>
        </authorList>
    </citation>
    <scope>NUCLEOTIDE SEQUENCE [LARGE SCALE GENOMIC DNA]</scope>
    <source>
        <strain evidence="3">4-11</strain>
    </source>
</reference>
<dbReference type="PANTHER" id="PTHR11803">
    <property type="entry name" value="2-IMINOBUTANOATE/2-IMINOPROPANOATE DEAMINASE RIDA"/>
    <property type="match status" value="1"/>
</dbReference>
<dbReference type="RefSeq" id="WP_117329688.1">
    <property type="nucleotide sequence ID" value="NZ_QUWK01000004.1"/>
</dbReference>
<dbReference type="Pfam" id="PF01042">
    <property type="entry name" value="Ribonuc_L-PSP"/>
    <property type="match status" value="1"/>
</dbReference>
<accession>A0A372MIT0</accession>
<dbReference type="InterPro" id="IPR019897">
    <property type="entry name" value="RidA_CS"/>
</dbReference>
<dbReference type="InterPro" id="IPR006175">
    <property type="entry name" value="YjgF/YER057c/UK114"/>
</dbReference>
<dbReference type="Proteomes" id="UP000264002">
    <property type="component" value="Unassembled WGS sequence"/>
</dbReference>
<proteinExistence type="inferred from homology"/>
<dbReference type="PANTHER" id="PTHR11803:SF39">
    <property type="entry name" value="2-IMINOBUTANOATE_2-IMINOPROPANOATE DEAMINASE"/>
    <property type="match status" value="1"/>
</dbReference>
<dbReference type="CDD" id="cd00448">
    <property type="entry name" value="YjgF_YER057c_UK114_family"/>
    <property type="match status" value="1"/>
</dbReference>
<dbReference type="PROSITE" id="PS01094">
    <property type="entry name" value="UPF0076"/>
    <property type="match status" value="1"/>
</dbReference>
<dbReference type="AlphaFoldDB" id="A0A372MIT0"/>
<comment type="similarity">
    <text evidence="1">Belongs to the RutC family.</text>
</comment>
<dbReference type="InterPro" id="IPR035959">
    <property type="entry name" value="RutC-like_sf"/>
</dbReference>
<name>A0A372MIT0_9SPIR</name>
<dbReference type="InterPro" id="IPR006056">
    <property type="entry name" value="RidA"/>
</dbReference>
<dbReference type="SUPFAM" id="SSF55298">
    <property type="entry name" value="YjgF-like"/>
    <property type="match status" value="1"/>
</dbReference>
<dbReference type="NCBIfam" id="TIGR00004">
    <property type="entry name" value="Rid family detoxifying hydrolase"/>
    <property type="match status" value="1"/>
</dbReference>
<dbReference type="EMBL" id="QUWK01000004">
    <property type="protein sequence ID" value="RFU95278.1"/>
    <property type="molecule type" value="Genomic_DNA"/>
</dbReference>